<organism evidence="5 6">
    <name type="scientific">Ramlibacter humi</name>
    <dbReference type="NCBI Taxonomy" id="2530451"/>
    <lineage>
        <taxon>Bacteria</taxon>
        <taxon>Pseudomonadati</taxon>
        <taxon>Pseudomonadota</taxon>
        <taxon>Betaproteobacteria</taxon>
        <taxon>Burkholderiales</taxon>
        <taxon>Comamonadaceae</taxon>
        <taxon>Ramlibacter</taxon>
    </lineage>
</organism>
<protein>
    <submittedName>
        <fullName evidence="5">Response regulator</fullName>
    </submittedName>
</protein>
<name>A0A4Z0BNP1_9BURK</name>
<reference evidence="5 6" key="1">
    <citation type="submission" date="2019-03" db="EMBL/GenBank/DDBJ databases">
        <title>Ramlibacter sp. 18x22-1, whole genome shotgun sequence.</title>
        <authorList>
            <person name="Zhang X."/>
            <person name="Feng G."/>
            <person name="Zhu H."/>
        </authorList>
    </citation>
    <scope>NUCLEOTIDE SEQUENCE [LARGE SCALE GENOMIC DNA]</scope>
    <source>
        <strain evidence="5 6">18x22-1</strain>
    </source>
</reference>
<evidence type="ECO:0000259" key="4">
    <source>
        <dbReference type="PROSITE" id="PS50110"/>
    </source>
</evidence>
<feature type="domain" description="Response regulatory" evidence="4">
    <location>
        <begin position="25"/>
        <end position="139"/>
    </location>
</feature>
<dbReference type="InterPro" id="IPR011006">
    <property type="entry name" value="CheY-like_superfamily"/>
</dbReference>
<keyword evidence="2" id="KW-0902">Two-component regulatory system</keyword>
<dbReference type="AlphaFoldDB" id="A0A4Z0BNP1"/>
<dbReference type="PROSITE" id="PS50110">
    <property type="entry name" value="RESPONSE_REGULATORY"/>
    <property type="match status" value="1"/>
</dbReference>
<proteinExistence type="predicted"/>
<keyword evidence="1 3" id="KW-0597">Phosphoprotein</keyword>
<dbReference type="SUPFAM" id="SSF52172">
    <property type="entry name" value="CheY-like"/>
    <property type="match status" value="1"/>
</dbReference>
<keyword evidence="6" id="KW-1185">Reference proteome</keyword>
<accession>A0A4Z0BNP1</accession>
<sequence length="145" mass="15867">MRLRTPCAASNIGVASSPTKVRRVLVALADDNADLLTTLSMLIQSDGHQVLTAGHGLELPEIVQLLRPQAVVLDLRLKNMDGLEACRRIRRDSPDTVCIAFTGLPRHLCYEQAIEAGVEHFVAKPHAQRVLSILASLGRERDCPL</sequence>
<comment type="caution">
    <text evidence="5">The sequence shown here is derived from an EMBL/GenBank/DDBJ whole genome shotgun (WGS) entry which is preliminary data.</text>
</comment>
<dbReference type="InterPro" id="IPR050595">
    <property type="entry name" value="Bact_response_regulator"/>
</dbReference>
<evidence type="ECO:0000256" key="1">
    <source>
        <dbReference type="ARBA" id="ARBA00022553"/>
    </source>
</evidence>
<dbReference type="Pfam" id="PF00072">
    <property type="entry name" value="Response_reg"/>
    <property type="match status" value="1"/>
</dbReference>
<evidence type="ECO:0000313" key="5">
    <source>
        <dbReference type="EMBL" id="TFZ00044.1"/>
    </source>
</evidence>
<dbReference type="EMBL" id="SMLK01000004">
    <property type="protein sequence ID" value="TFZ00044.1"/>
    <property type="molecule type" value="Genomic_DNA"/>
</dbReference>
<dbReference type="GO" id="GO:0000160">
    <property type="term" value="P:phosphorelay signal transduction system"/>
    <property type="evidence" value="ECO:0007669"/>
    <property type="project" value="UniProtKB-KW"/>
</dbReference>
<dbReference type="PANTHER" id="PTHR44591:SF14">
    <property type="entry name" value="PROTEIN PILG"/>
    <property type="match status" value="1"/>
</dbReference>
<dbReference type="SMART" id="SM00448">
    <property type="entry name" value="REC"/>
    <property type="match status" value="1"/>
</dbReference>
<dbReference type="Proteomes" id="UP000297839">
    <property type="component" value="Unassembled WGS sequence"/>
</dbReference>
<dbReference type="PANTHER" id="PTHR44591">
    <property type="entry name" value="STRESS RESPONSE REGULATOR PROTEIN 1"/>
    <property type="match status" value="1"/>
</dbReference>
<evidence type="ECO:0000256" key="2">
    <source>
        <dbReference type="ARBA" id="ARBA00023012"/>
    </source>
</evidence>
<dbReference type="CDD" id="cd00156">
    <property type="entry name" value="REC"/>
    <property type="match status" value="1"/>
</dbReference>
<dbReference type="Gene3D" id="3.40.50.2300">
    <property type="match status" value="1"/>
</dbReference>
<evidence type="ECO:0000256" key="3">
    <source>
        <dbReference type="PROSITE-ProRule" id="PRU00169"/>
    </source>
</evidence>
<feature type="modified residue" description="4-aspartylphosphate" evidence="3">
    <location>
        <position position="74"/>
    </location>
</feature>
<gene>
    <name evidence="5" type="ORF">EZ216_13105</name>
</gene>
<dbReference type="InterPro" id="IPR001789">
    <property type="entry name" value="Sig_transdc_resp-reg_receiver"/>
</dbReference>
<evidence type="ECO:0000313" key="6">
    <source>
        <dbReference type="Proteomes" id="UP000297839"/>
    </source>
</evidence>
<dbReference type="OrthoDB" id="9780593at2"/>